<keyword evidence="2" id="KW-1185">Reference proteome</keyword>
<organism evidence="1 2">
    <name type="scientific">Mikania micrantha</name>
    <name type="common">bitter vine</name>
    <dbReference type="NCBI Taxonomy" id="192012"/>
    <lineage>
        <taxon>Eukaryota</taxon>
        <taxon>Viridiplantae</taxon>
        <taxon>Streptophyta</taxon>
        <taxon>Embryophyta</taxon>
        <taxon>Tracheophyta</taxon>
        <taxon>Spermatophyta</taxon>
        <taxon>Magnoliopsida</taxon>
        <taxon>eudicotyledons</taxon>
        <taxon>Gunneridae</taxon>
        <taxon>Pentapetalae</taxon>
        <taxon>asterids</taxon>
        <taxon>campanulids</taxon>
        <taxon>Asterales</taxon>
        <taxon>Asteraceae</taxon>
        <taxon>Asteroideae</taxon>
        <taxon>Heliantheae alliance</taxon>
        <taxon>Eupatorieae</taxon>
        <taxon>Mikania</taxon>
    </lineage>
</organism>
<dbReference type="InterPro" id="IPR020471">
    <property type="entry name" value="AKR"/>
</dbReference>
<protein>
    <recommendedName>
        <fullName evidence="3">NADP-dependent oxidoreductase domain-containing protein</fullName>
    </recommendedName>
</protein>
<dbReference type="OrthoDB" id="416253at2759"/>
<evidence type="ECO:0000313" key="1">
    <source>
        <dbReference type="EMBL" id="KAD2804460.1"/>
    </source>
</evidence>
<proteinExistence type="predicted"/>
<evidence type="ECO:0000313" key="2">
    <source>
        <dbReference type="Proteomes" id="UP000326396"/>
    </source>
</evidence>
<sequence length="91" mass="9624">MASIPETTITSSDGRRPIPLMGLGVAANSENGDAVKAAVIEAIRVGYRHFDTAALYGTEEPLGEAIDEALRLGLIKSRAEPQSFINGVPEE</sequence>
<dbReference type="EMBL" id="SZYD01000018">
    <property type="protein sequence ID" value="KAD2804460.1"/>
    <property type="molecule type" value="Genomic_DNA"/>
</dbReference>
<dbReference type="SUPFAM" id="SSF51430">
    <property type="entry name" value="NAD(P)-linked oxidoreductase"/>
    <property type="match status" value="1"/>
</dbReference>
<dbReference type="InterPro" id="IPR036812">
    <property type="entry name" value="NAD(P)_OxRdtase_dom_sf"/>
</dbReference>
<name>A0A5N6LSH2_9ASTR</name>
<dbReference type="PANTHER" id="PTHR11732">
    <property type="entry name" value="ALDO/KETO REDUCTASE"/>
    <property type="match status" value="1"/>
</dbReference>
<reference evidence="1 2" key="1">
    <citation type="submission" date="2019-05" db="EMBL/GenBank/DDBJ databases">
        <title>Mikania micrantha, genome provides insights into the molecular mechanism of rapid growth.</title>
        <authorList>
            <person name="Liu B."/>
        </authorList>
    </citation>
    <scope>NUCLEOTIDE SEQUENCE [LARGE SCALE GENOMIC DNA]</scope>
    <source>
        <strain evidence="1">NLD-2019</strain>
        <tissue evidence="1">Leaf</tissue>
    </source>
</reference>
<dbReference type="AlphaFoldDB" id="A0A5N6LSH2"/>
<evidence type="ECO:0008006" key="3">
    <source>
        <dbReference type="Google" id="ProtNLM"/>
    </source>
</evidence>
<dbReference type="Proteomes" id="UP000326396">
    <property type="component" value="Linkage Group LG8"/>
</dbReference>
<dbReference type="GO" id="GO:0016491">
    <property type="term" value="F:oxidoreductase activity"/>
    <property type="evidence" value="ECO:0007669"/>
    <property type="project" value="InterPro"/>
</dbReference>
<comment type="caution">
    <text evidence="1">The sequence shown here is derived from an EMBL/GenBank/DDBJ whole genome shotgun (WGS) entry which is preliminary data.</text>
</comment>
<accession>A0A5N6LSH2</accession>
<dbReference type="PROSITE" id="PS00798">
    <property type="entry name" value="ALDOKETO_REDUCTASE_1"/>
    <property type="match status" value="1"/>
</dbReference>
<dbReference type="InterPro" id="IPR018170">
    <property type="entry name" value="Aldo/ket_reductase_CS"/>
</dbReference>
<dbReference type="Gene3D" id="3.20.20.100">
    <property type="entry name" value="NADP-dependent oxidoreductase domain"/>
    <property type="match status" value="1"/>
</dbReference>
<gene>
    <name evidence="1" type="ORF">E3N88_37837</name>
</gene>